<feature type="compositionally biased region" description="Polar residues" evidence="6">
    <location>
        <begin position="78"/>
        <end position="87"/>
    </location>
</feature>
<protein>
    <submittedName>
        <fullName evidence="8">Anaphase-promoting complex, subunit 10-domain-containing protein</fullName>
    </submittedName>
</protein>
<name>A0AAE0M090_9PEZI</name>
<dbReference type="Proteomes" id="UP001283341">
    <property type="component" value="Unassembled WGS sequence"/>
</dbReference>
<dbReference type="EMBL" id="JAUEDM010000006">
    <property type="protein sequence ID" value="KAK3314461.1"/>
    <property type="molecule type" value="Genomic_DNA"/>
</dbReference>
<feature type="domain" description="DOC" evidence="7">
    <location>
        <begin position="147"/>
        <end position="334"/>
    </location>
</feature>
<dbReference type="SMART" id="SM01337">
    <property type="entry name" value="APC10"/>
    <property type="match status" value="1"/>
</dbReference>
<evidence type="ECO:0000313" key="8">
    <source>
        <dbReference type="EMBL" id="KAK3314461.1"/>
    </source>
</evidence>
<keyword evidence="9" id="KW-1185">Reference proteome</keyword>
<keyword evidence="3" id="KW-0498">Mitosis</keyword>
<evidence type="ECO:0000256" key="1">
    <source>
        <dbReference type="ARBA" id="ARBA00006762"/>
    </source>
</evidence>
<dbReference type="GO" id="GO:0051301">
    <property type="term" value="P:cell division"/>
    <property type="evidence" value="ECO:0007669"/>
    <property type="project" value="UniProtKB-KW"/>
</dbReference>
<dbReference type="InterPro" id="IPR016901">
    <property type="entry name" value="APC10/Doc1"/>
</dbReference>
<proteinExistence type="inferred from homology"/>
<dbReference type="PANTHER" id="PTHR12936">
    <property type="entry name" value="ANAPHASE-PROMOTING COMPLEX 10"/>
    <property type="match status" value="1"/>
</dbReference>
<dbReference type="PROSITE" id="PS51284">
    <property type="entry name" value="DOC"/>
    <property type="match status" value="1"/>
</dbReference>
<reference evidence="8" key="2">
    <citation type="submission" date="2023-06" db="EMBL/GenBank/DDBJ databases">
        <authorList>
            <consortium name="Lawrence Berkeley National Laboratory"/>
            <person name="Haridas S."/>
            <person name="Hensen N."/>
            <person name="Bonometti L."/>
            <person name="Westerberg I."/>
            <person name="Brannstrom I.O."/>
            <person name="Guillou S."/>
            <person name="Cros-Aarteil S."/>
            <person name="Calhoun S."/>
            <person name="Kuo A."/>
            <person name="Mondo S."/>
            <person name="Pangilinan J."/>
            <person name="Riley R."/>
            <person name="Labutti K."/>
            <person name="Andreopoulos B."/>
            <person name="Lipzen A."/>
            <person name="Chen C."/>
            <person name="Yanf M."/>
            <person name="Daum C."/>
            <person name="Ng V."/>
            <person name="Clum A."/>
            <person name="Steindorff A."/>
            <person name="Ohm R."/>
            <person name="Martin F."/>
            <person name="Silar P."/>
            <person name="Natvig D."/>
            <person name="Lalanne C."/>
            <person name="Gautier V."/>
            <person name="Ament-Velasquez S.L."/>
            <person name="Kruys A."/>
            <person name="Hutchinson M.I."/>
            <person name="Powell A.J."/>
            <person name="Barry K."/>
            <person name="Miller A.N."/>
            <person name="Grigoriev I.V."/>
            <person name="Debuchy R."/>
            <person name="Gladieux P."/>
            <person name="Thoren M.H."/>
            <person name="Johannesson H."/>
        </authorList>
    </citation>
    <scope>NUCLEOTIDE SEQUENCE</scope>
    <source>
        <strain evidence="8">CBS 118394</strain>
    </source>
</reference>
<dbReference type="AlphaFoldDB" id="A0AAE0M090"/>
<dbReference type="Gene3D" id="2.60.120.260">
    <property type="entry name" value="Galactose-binding domain-like"/>
    <property type="match status" value="1"/>
</dbReference>
<feature type="compositionally biased region" description="Basic and acidic residues" evidence="6">
    <location>
        <begin position="126"/>
        <end position="148"/>
    </location>
</feature>
<evidence type="ECO:0000256" key="6">
    <source>
        <dbReference type="SAM" id="MobiDB-lite"/>
    </source>
</evidence>
<evidence type="ECO:0000256" key="3">
    <source>
        <dbReference type="ARBA" id="ARBA00022776"/>
    </source>
</evidence>
<sequence>MHYEPRRFILGELNPHRDLNTPRNIERRRPIVSDVENREAVRDGVDRVIYDPLEVALATAYRRRSPPPARSLADSEDFSSYFTASTTDSRDSDNGGDDMDEPHPDSFHSGDTNEFTDPPFESQDDDGFHDLHDLHDEDLDGHQDHDDEHVDESEEPLEPVFDPASIGLKEINHLAHFSVSSHKPGNGVAELLDDDLDKYWQSDGQQPHHVDIHFIRRVQIRAMRFYVDYNQDESYTPTHIEFLAGYKPHFVHLSEMTLTNPVGWQDVPIAQSGGGADGHSLDVWVVRMQIKENHQNGKDTHIRGIKIYGLERDAIEDDLVDDMGDDAAGKFPQQCEHVASFHPVEDDYDGYNEDLQALRDELTRNGNHSGRRHQRGFGDLDFDIYTDFMRDPEIR</sequence>
<dbReference type="SUPFAM" id="SSF49785">
    <property type="entry name" value="Galactose-binding domain-like"/>
    <property type="match status" value="1"/>
</dbReference>
<evidence type="ECO:0000256" key="5">
    <source>
        <dbReference type="ARBA" id="ARBA00023306"/>
    </source>
</evidence>
<evidence type="ECO:0000256" key="4">
    <source>
        <dbReference type="ARBA" id="ARBA00022786"/>
    </source>
</evidence>
<keyword evidence="2" id="KW-0132">Cell division</keyword>
<gene>
    <name evidence="8" type="ORF">B0H66DRAFT_605407</name>
</gene>
<dbReference type="Pfam" id="PF03256">
    <property type="entry name" value="ANAPC10"/>
    <property type="match status" value="1"/>
</dbReference>
<dbReference type="PANTHER" id="PTHR12936:SF0">
    <property type="entry name" value="ANAPHASE-PROMOTING COMPLEX SUBUNIT 10"/>
    <property type="match status" value="1"/>
</dbReference>
<accession>A0AAE0M090</accession>
<evidence type="ECO:0000256" key="2">
    <source>
        <dbReference type="ARBA" id="ARBA00022618"/>
    </source>
</evidence>
<dbReference type="GO" id="GO:0070979">
    <property type="term" value="P:protein K11-linked ubiquitination"/>
    <property type="evidence" value="ECO:0007669"/>
    <property type="project" value="TreeGrafter"/>
</dbReference>
<dbReference type="GO" id="GO:0031145">
    <property type="term" value="P:anaphase-promoting complex-dependent catabolic process"/>
    <property type="evidence" value="ECO:0007669"/>
    <property type="project" value="InterPro"/>
</dbReference>
<reference evidence="8" key="1">
    <citation type="journal article" date="2023" name="Mol. Phylogenet. Evol.">
        <title>Genome-scale phylogeny and comparative genomics of the fungal order Sordariales.</title>
        <authorList>
            <person name="Hensen N."/>
            <person name="Bonometti L."/>
            <person name="Westerberg I."/>
            <person name="Brannstrom I.O."/>
            <person name="Guillou S."/>
            <person name="Cros-Aarteil S."/>
            <person name="Calhoun S."/>
            <person name="Haridas S."/>
            <person name="Kuo A."/>
            <person name="Mondo S."/>
            <person name="Pangilinan J."/>
            <person name="Riley R."/>
            <person name="LaButti K."/>
            <person name="Andreopoulos B."/>
            <person name="Lipzen A."/>
            <person name="Chen C."/>
            <person name="Yan M."/>
            <person name="Daum C."/>
            <person name="Ng V."/>
            <person name="Clum A."/>
            <person name="Steindorff A."/>
            <person name="Ohm R.A."/>
            <person name="Martin F."/>
            <person name="Silar P."/>
            <person name="Natvig D.O."/>
            <person name="Lalanne C."/>
            <person name="Gautier V."/>
            <person name="Ament-Velasquez S.L."/>
            <person name="Kruys A."/>
            <person name="Hutchinson M.I."/>
            <person name="Powell A.J."/>
            <person name="Barry K."/>
            <person name="Miller A.N."/>
            <person name="Grigoriev I.V."/>
            <person name="Debuchy R."/>
            <person name="Gladieux P."/>
            <person name="Hiltunen Thoren M."/>
            <person name="Johannesson H."/>
        </authorList>
    </citation>
    <scope>NUCLEOTIDE SEQUENCE</scope>
    <source>
        <strain evidence="8">CBS 118394</strain>
    </source>
</reference>
<evidence type="ECO:0000259" key="7">
    <source>
        <dbReference type="PROSITE" id="PS51284"/>
    </source>
</evidence>
<dbReference type="GO" id="GO:0005680">
    <property type="term" value="C:anaphase-promoting complex"/>
    <property type="evidence" value="ECO:0007669"/>
    <property type="project" value="InterPro"/>
</dbReference>
<organism evidence="8 9">
    <name type="scientific">Apodospora peruviana</name>
    <dbReference type="NCBI Taxonomy" id="516989"/>
    <lineage>
        <taxon>Eukaryota</taxon>
        <taxon>Fungi</taxon>
        <taxon>Dikarya</taxon>
        <taxon>Ascomycota</taxon>
        <taxon>Pezizomycotina</taxon>
        <taxon>Sordariomycetes</taxon>
        <taxon>Sordariomycetidae</taxon>
        <taxon>Sordariales</taxon>
        <taxon>Lasiosphaeriaceae</taxon>
        <taxon>Apodospora</taxon>
    </lineage>
</organism>
<feature type="region of interest" description="Disordered" evidence="6">
    <location>
        <begin position="63"/>
        <end position="160"/>
    </location>
</feature>
<dbReference type="InterPro" id="IPR004939">
    <property type="entry name" value="APC_su10/DOC_dom"/>
</dbReference>
<evidence type="ECO:0000313" key="9">
    <source>
        <dbReference type="Proteomes" id="UP001283341"/>
    </source>
</evidence>
<comment type="similarity">
    <text evidence="1">Belongs to the APC10 family.</text>
</comment>
<dbReference type="InterPro" id="IPR008979">
    <property type="entry name" value="Galactose-bd-like_sf"/>
</dbReference>
<keyword evidence="4" id="KW-0833">Ubl conjugation pathway</keyword>
<dbReference type="CDD" id="cd08366">
    <property type="entry name" value="APC10"/>
    <property type="match status" value="1"/>
</dbReference>
<comment type="caution">
    <text evidence="8">The sequence shown here is derived from an EMBL/GenBank/DDBJ whole genome shotgun (WGS) entry which is preliminary data.</text>
</comment>
<keyword evidence="5" id="KW-0131">Cell cycle</keyword>